<gene>
    <name evidence="4" type="ORF">A5636_06705</name>
</gene>
<dbReference type="InterPro" id="IPR050109">
    <property type="entry name" value="HTH-type_TetR-like_transc_reg"/>
</dbReference>
<evidence type="ECO:0000313" key="5">
    <source>
        <dbReference type="Proteomes" id="UP000093629"/>
    </source>
</evidence>
<dbReference type="PROSITE" id="PS50977">
    <property type="entry name" value="HTH_TETR_2"/>
    <property type="match status" value="1"/>
</dbReference>
<comment type="caution">
    <text evidence="4">The sequence shown here is derived from an EMBL/GenBank/DDBJ whole genome shotgun (WGS) entry which is preliminary data.</text>
</comment>
<evidence type="ECO:0000259" key="3">
    <source>
        <dbReference type="PROSITE" id="PS50977"/>
    </source>
</evidence>
<dbReference type="Pfam" id="PF00440">
    <property type="entry name" value="TetR_N"/>
    <property type="match status" value="1"/>
</dbReference>
<dbReference type="InterPro" id="IPR041678">
    <property type="entry name" value="TetR_C_16"/>
</dbReference>
<proteinExistence type="predicted"/>
<dbReference type="GO" id="GO:0003700">
    <property type="term" value="F:DNA-binding transcription factor activity"/>
    <property type="evidence" value="ECO:0007669"/>
    <property type="project" value="TreeGrafter"/>
</dbReference>
<name>A0A1A3MZY3_MYCAS</name>
<accession>A0A1A3MZY3</accession>
<dbReference type="InterPro" id="IPR036271">
    <property type="entry name" value="Tet_transcr_reg_TetR-rel_C_sf"/>
</dbReference>
<dbReference type="Gene3D" id="1.10.10.60">
    <property type="entry name" value="Homeodomain-like"/>
    <property type="match status" value="1"/>
</dbReference>
<dbReference type="AlphaFoldDB" id="A0A1A3MZY3"/>
<dbReference type="InterPro" id="IPR009057">
    <property type="entry name" value="Homeodomain-like_sf"/>
</dbReference>
<evidence type="ECO:0000256" key="1">
    <source>
        <dbReference type="ARBA" id="ARBA00023125"/>
    </source>
</evidence>
<dbReference type="EMBL" id="LZLQ01000090">
    <property type="protein sequence ID" value="OBK15091.1"/>
    <property type="molecule type" value="Genomic_DNA"/>
</dbReference>
<dbReference type="Proteomes" id="UP000093629">
    <property type="component" value="Unassembled WGS sequence"/>
</dbReference>
<feature type="DNA-binding region" description="H-T-H motif" evidence="2">
    <location>
        <begin position="41"/>
        <end position="60"/>
    </location>
</feature>
<evidence type="ECO:0000313" key="4">
    <source>
        <dbReference type="EMBL" id="OBK15091.1"/>
    </source>
</evidence>
<dbReference type="SUPFAM" id="SSF48498">
    <property type="entry name" value="Tetracyclin repressor-like, C-terminal domain"/>
    <property type="match status" value="1"/>
</dbReference>
<protein>
    <submittedName>
        <fullName evidence="4">TetR family transcriptional regulator</fullName>
    </submittedName>
</protein>
<dbReference type="Pfam" id="PF17920">
    <property type="entry name" value="TetR_C_16"/>
    <property type="match status" value="1"/>
</dbReference>
<sequence>MKLVPRESVMPGPRDERGVLSARIVAAARDEFAQNGWAGTTIRAVARVADVDPALVYHYFGSKKGLLDAATNPPQKFLENVAKVWTTPTEQLGRALVEVLLANWADEEIGPTLRAIMQTAAHEQTTREKLGRVVASSLMGVSHIGSDERDRLVRSGLISSQMMGFGLMRYIWKIEPIASMSEEEVIAAMGPNLQRYVDGDLTPPGSPWSPPPFLALGIGEC</sequence>
<dbReference type="InterPro" id="IPR001647">
    <property type="entry name" value="HTH_TetR"/>
</dbReference>
<feature type="domain" description="HTH tetR-type" evidence="3">
    <location>
        <begin position="18"/>
        <end position="78"/>
    </location>
</feature>
<dbReference type="PRINTS" id="PR00455">
    <property type="entry name" value="HTHTETR"/>
</dbReference>
<dbReference type="Gene3D" id="1.10.357.10">
    <property type="entry name" value="Tetracycline Repressor, domain 2"/>
    <property type="match status" value="1"/>
</dbReference>
<evidence type="ECO:0000256" key="2">
    <source>
        <dbReference type="PROSITE-ProRule" id="PRU00335"/>
    </source>
</evidence>
<dbReference type="PANTHER" id="PTHR30055:SF235">
    <property type="entry name" value="TRANSCRIPTIONAL REGULATORY PROTEIN"/>
    <property type="match status" value="1"/>
</dbReference>
<organism evidence="4 5">
    <name type="scientific">Mycobacterium asiaticum</name>
    <dbReference type="NCBI Taxonomy" id="1790"/>
    <lineage>
        <taxon>Bacteria</taxon>
        <taxon>Bacillati</taxon>
        <taxon>Actinomycetota</taxon>
        <taxon>Actinomycetes</taxon>
        <taxon>Mycobacteriales</taxon>
        <taxon>Mycobacteriaceae</taxon>
        <taxon>Mycobacterium</taxon>
    </lineage>
</organism>
<keyword evidence="1 2" id="KW-0238">DNA-binding</keyword>
<dbReference type="SUPFAM" id="SSF46689">
    <property type="entry name" value="Homeodomain-like"/>
    <property type="match status" value="1"/>
</dbReference>
<dbReference type="GO" id="GO:0000976">
    <property type="term" value="F:transcription cis-regulatory region binding"/>
    <property type="evidence" value="ECO:0007669"/>
    <property type="project" value="TreeGrafter"/>
</dbReference>
<dbReference type="PANTHER" id="PTHR30055">
    <property type="entry name" value="HTH-TYPE TRANSCRIPTIONAL REGULATOR RUTR"/>
    <property type="match status" value="1"/>
</dbReference>
<reference evidence="4 5" key="1">
    <citation type="submission" date="2016-06" db="EMBL/GenBank/DDBJ databases">
        <authorList>
            <person name="Kjaerup R.B."/>
            <person name="Dalgaard T.S."/>
            <person name="Juul-Madsen H.R."/>
        </authorList>
    </citation>
    <scope>NUCLEOTIDE SEQUENCE [LARGE SCALE GENOMIC DNA]</scope>
    <source>
        <strain evidence="4 5">1245139.5</strain>
    </source>
</reference>
<keyword evidence="5" id="KW-1185">Reference proteome</keyword>